<keyword evidence="9" id="KW-1185">Reference proteome</keyword>
<keyword evidence="2" id="KW-0815">Transposition</keyword>
<feature type="domain" description="Cas12f1-like TNB" evidence="7">
    <location>
        <begin position="308"/>
        <end position="372"/>
    </location>
</feature>
<feature type="domain" description="Probable transposase IS891/IS1136/IS1341" evidence="6">
    <location>
        <begin position="173"/>
        <end position="283"/>
    </location>
</feature>
<evidence type="ECO:0000313" key="9">
    <source>
        <dbReference type="Proteomes" id="UP001301728"/>
    </source>
</evidence>
<dbReference type="Pfam" id="PF01385">
    <property type="entry name" value="OrfB_IS605"/>
    <property type="match status" value="1"/>
</dbReference>
<evidence type="ECO:0000259" key="7">
    <source>
        <dbReference type="Pfam" id="PF07282"/>
    </source>
</evidence>
<keyword evidence="4" id="KW-0233">DNA recombination</keyword>
<evidence type="ECO:0000256" key="4">
    <source>
        <dbReference type="ARBA" id="ARBA00023172"/>
    </source>
</evidence>
<protein>
    <submittedName>
        <fullName evidence="8">Transposase</fullName>
    </submittedName>
</protein>
<gene>
    <name evidence="8" type="ORF">VB854_00530</name>
</gene>
<sequence length="424" mass="48815">MLTRRLTYRLYLTKQQEDRLHYARKLHCLLYNAAVANRRTQYHKFNHSVNYLEQQNSLPAFKEVWTDYKQLGSHALQATLKRVDFAFQRFFNGLSKYPKFKSSRFYGGWTYPDKQSWKVHSIGDNGYLELKDLGFQVQMRGKARTWGDPTTCTILWKNGLWYASLTVNCEPVRELGREIVGADFGCKTAIAFSDGTIVESPKFLKQAESEIKKLSKQLRRKQRPIKGKQKGSRRWKKVQSKLAKVKRKVANQRVNWVHQVAADLTSRNSIVVTEKINLKGMTRKAKKGSKRKRQKAGLNKSLLDVGIGMLKQAITYKLEEGKGFVVHAPTKQLKPTQRCNECWELTPKSLSDRLHICQHCSNQDDRDINSAKVCLTWYRRKELASSVADESSSTSKAAKFCGSMRQLAQMKRQKPPSQSKTDGV</sequence>
<comment type="caution">
    <text evidence="8">The sequence shown here is derived from an EMBL/GenBank/DDBJ whole genome shotgun (WGS) entry which is preliminary data.</text>
</comment>
<dbReference type="RefSeq" id="WP_323220175.1">
    <property type="nucleotide sequence ID" value="NZ_JAYGHT010000001.1"/>
</dbReference>
<comment type="similarity">
    <text evidence="1">In the C-terminal section; belongs to the transposase 35 family.</text>
</comment>
<dbReference type="EMBL" id="JAYGHT010000001">
    <property type="protein sequence ID" value="MEA5517425.1"/>
    <property type="molecule type" value="Genomic_DNA"/>
</dbReference>
<evidence type="ECO:0000313" key="8">
    <source>
        <dbReference type="EMBL" id="MEA5517425.1"/>
    </source>
</evidence>
<dbReference type="Pfam" id="PF07282">
    <property type="entry name" value="Cas12f1-like_TNB"/>
    <property type="match status" value="1"/>
</dbReference>
<feature type="region of interest" description="Disordered" evidence="5">
    <location>
        <begin position="405"/>
        <end position="424"/>
    </location>
</feature>
<evidence type="ECO:0000256" key="3">
    <source>
        <dbReference type="ARBA" id="ARBA00023125"/>
    </source>
</evidence>
<reference evidence="8 9" key="1">
    <citation type="submission" date="2023-12" db="EMBL/GenBank/DDBJ databases">
        <title>Baltic Sea Cyanobacteria.</title>
        <authorList>
            <person name="Delbaje E."/>
            <person name="Fewer D.P."/>
            <person name="Shishido T.K."/>
        </authorList>
    </citation>
    <scope>NUCLEOTIDE SEQUENCE [LARGE SCALE GENOMIC DNA]</scope>
    <source>
        <strain evidence="8 9">CCNP 1315</strain>
    </source>
</reference>
<dbReference type="NCBIfam" id="NF040570">
    <property type="entry name" value="guided_TnpB"/>
    <property type="match status" value="1"/>
</dbReference>
<dbReference type="Proteomes" id="UP001301728">
    <property type="component" value="Unassembled WGS sequence"/>
</dbReference>
<proteinExistence type="inferred from homology"/>
<name>A0ABU5TRT1_9CYAN</name>
<evidence type="ECO:0000256" key="5">
    <source>
        <dbReference type="SAM" id="MobiDB-lite"/>
    </source>
</evidence>
<feature type="compositionally biased region" description="Polar residues" evidence="5">
    <location>
        <begin position="415"/>
        <end position="424"/>
    </location>
</feature>
<evidence type="ECO:0000256" key="2">
    <source>
        <dbReference type="ARBA" id="ARBA00022578"/>
    </source>
</evidence>
<accession>A0ABU5TRT1</accession>
<dbReference type="InterPro" id="IPR001959">
    <property type="entry name" value="Transposase"/>
</dbReference>
<evidence type="ECO:0000256" key="1">
    <source>
        <dbReference type="ARBA" id="ARBA00008761"/>
    </source>
</evidence>
<keyword evidence="3" id="KW-0238">DNA-binding</keyword>
<organism evidence="8 9">
    <name type="scientific">Limnoraphis robusta CCNP1315</name>
    <dbReference type="NCBI Taxonomy" id="3110306"/>
    <lineage>
        <taxon>Bacteria</taxon>
        <taxon>Bacillati</taxon>
        <taxon>Cyanobacteriota</taxon>
        <taxon>Cyanophyceae</taxon>
        <taxon>Oscillatoriophycideae</taxon>
        <taxon>Oscillatoriales</taxon>
        <taxon>Sirenicapillariaceae</taxon>
        <taxon>Limnoraphis</taxon>
    </lineage>
</organism>
<dbReference type="InterPro" id="IPR010095">
    <property type="entry name" value="Cas12f1-like_TNB"/>
</dbReference>
<evidence type="ECO:0000259" key="6">
    <source>
        <dbReference type="Pfam" id="PF01385"/>
    </source>
</evidence>